<organism evidence="1">
    <name type="scientific">Lepeophtheirus salmonis</name>
    <name type="common">Salmon louse</name>
    <name type="synonym">Caligus salmonis</name>
    <dbReference type="NCBI Taxonomy" id="72036"/>
    <lineage>
        <taxon>Eukaryota</taxon>
        <taxon>Metazoa</taxon>
        <taxon>Ecdysozoa</taxon>
        <taxon>Arthropoda</taxon>
        <taxon>Crustacea</taxon>
        <taxon>Multicrustacea</taxon>
        <taxon>Hexanauplia</taxon>
        <taxon>Copepoda</taxon>
        <taxon>Siphonostomatoida</taxon>
        <taxon>Caligidae</taxon>
        <taxon>Lepeophtheirus</taxon>
    </lineage>
</organism>
<dbReference type="EMBL" id="HACA01008495">
    <property type="protein sequence ID" value="CDW25856.1"/>
    <property type="molecule type" value="Transcribed_RNA"/>
</dbReference>
<proteinExistence type="predicted"/>
<protein>
    <submittedName>
        <fullName evidence="1">Uncharacterized protein</fullName>
    </submittedName>
</protein>
<evidence type="ECO:0000313" key="1">
    <source>
        <dbReference type="EMBL" id="CDW25856.1"/>
    </source>
</evidence>
<accession>A0A0K2TK46</accession>
<name>A0A0K2TK46_LEPSM</name>
<dbReference type="AlphaFoldDB" id="A0A0K2TK46"/>
<reference evidence="1" key="1">
    <citation type="submission" date="2014-05" db="EMBL/GenBank/DDBJ databases">
        <authorList>
            <person name="Chronopoulou M."/>
        </authorList>
    </citation>
    <scope>NUCLEOTIDE SEQUENCE</scope>
    <source>
        <tissue evidence="1">Whole organism</tissue>
    </source>
</reference>
<sequence length="48" mass="5548">KISHQWSPLRSNKQNVLLKILPPLLFYLNGLPNDFSNSNTVDRKEAQI</sequence>
<feature type="non-terminal residue" evidence="1">
    <location>
        <position position="1"/>
    </location>
</feature>